<evidence type="ECO:0000256" key="6">
    <source>
        <dbReference type="ARBA" id="ARBA00022759"/>
    </source>
</evidence>
<dbReference type="InterPro" id="IPR022712">
    <property type="entry name" value="Beta_Casp"/>
</dbReference>
<dbReference type="Proteomes" id="UP000014071">
    <property type="component" value="Unassembled WGS sequence"/>
</dbReference>
<feature type="transmembrane region" description="Helical" evidence="13">
    <location>
        <begin position="15"/>
        <end position="35"/>
    </location>
</feature>
<evidence type="ECO:0000259" key="14">
    <source>
        <dbReference type="SMART" id="SM00849"/>
    </source>
</evidence>
<reference evidence="18" key="1">
    <citation type="journal article" date="2013" name="Genome Announc.">
        <title>Draft genome sequence of the basidiomycetous yeast-like fungus Pseudozyma hubeiensis SY62, which produces an abundant amount of the biosurfactant mannosylerythritol lipids.</title>
        <authorList>
            <person name="Konishi M."/>
            <person name="Hatada Y."/>
            <person name="Horiuchi J."/>
        </authorList>
    </citation>
    <scope>NUCLEOTIDE SEQUENCE [LARGE SCALE GENOMIC DNA]</scope>
    <source>
        <strain evidence="18">SY62</strain>
    </source>
</reference>
<dbReference type="HOGENOM" id="CLU_009673_2_0_1"/>
<evidence type="ECO:0000256" key="4">
    <source>
        <dbReference type="ARBA" id="ARBA00022664"/>
    </source>
</evidence>
<dbReference type="SMART" id="SM00849">
    <property type="entry name" value="Lactamase_B"/>
    <property type="match status" value="1"/>
</dbReference>
<accession>R9P4Z8</accession>
<dbReference type="Pfam" id="PF11718">
    <property type="entry name" value="CPSF73-100_C"/>
    <property type="match status" value="1"/>
</dbReference>
<dbReference type="GeneID" id="24109384"/>
<evidence type="ECO:0000256" key="5">
    <source>
        <dbReference type="ARBA" id="ARBA00022722"/>
    </source>
</evidence>
<dbReference type="GO" id="GO:0004534">
    <property type="term" value="F:5'-3' RNA exonuclease activity"/>
    <property type="evidence" value="ECO:0007669"/>
    <property type="project" value="TreeGrafter"/>
</dbReference>
<feature type="compositionally biased region" description="Acidic residues" evidence="12">
    <location>
        <begin position="675"/>
        <end position="689"/>
    </location>
</feature>
<dbReference type="OrthoDB" id="10249535at2759"/>
<evidence type="ECO:0000256" key="8">
    <source>
        <dbReference type="ARBA" id="ARBA00023242"/>
    </source>
</evidence>
<dbReference type="InterPro" id="IPR036866">
    <property type="entry name" value="RibonucZ/Hydroxyglut_hydro"/>
</dbReference>
<keyword evidence="7" id="KW-0378">Hydrolase</keyword>
<keyword evidence="4" id="KW-0507">mRNA processing</keyword>
<evidence type="ECO:0000256" key="7">
    <source>
        <dbReference type="ARBA" id="ARBA00022801"/>
    </source>
</evidence>
<feature type="domain" description="Metallo-beta-lactamase" evidence="14">
    <location>
        <begin position="78"/>
        <end position="285"/>
    </location>
</feature>
<keyword evidence="6" id="KW-0255">Endonuclease</keyword>
<gene>
    <name evidence="17" type="ORF">PHSY_004098</name>
</gene>
<evidence type="ECO:0000259" key="15">
    <source>
        <dbReference type="SMART" id="SM01027"/>
    </source>
</evidence>
<evidence type="ECO:0000256" key="9">
    <source>
        <dbReference type="ARBA" id="ARBA00032592"/>
    </source>
</evidence>
<dbReference type="Gene3D" id="3.40.50.10890">
    <property type="match status" value="1"/>
</dbReference>
<feature type="compositionally biased region" description="Acidic residues" evidence="12">
    <location>
        <begin position="797"/>
        <end position="809"/>
    </location>
</feature>
<dbReference type="SUPFAM" id="SSF56281">
    <property type="entry name" value="Metallo-hydrolase/oxidoreductase"/>
    <property type="match status" value="1"/>
</dbReference>
<dbReference type="SMART" id="SM01027">
    <property type="entry name" value="Beta-Casp"/>
    <property type="match status" value="1"/>
</dbReference>
<dbReference type="Pfam" id="PF07521">
    <property type="entry name" value="RMMBL"/>
    <property type="match status" value="1"/>
</dbReference>
<keyword evidence="13" id="KW-1133">Transmembrane helix</keyword>
<evidence type="ECO:0000256" key="2">
    <source>
        <dbReference type="ARBA" id="ARBA00010624"/>
    </source>
</evidence>
<evidence type="ECO:0000256" key="12">
    <source>
        <dbReference type="SAM" id="MobiDB-lite"/>
    </source>
</evidence>
<dbReference type="GO" id="GO:0003723">
    <property type="term" value="F:RNA binding"/>
    <property type="evidence" value="ECO:0007669"/>
    <property type="project" value="TreeGrafter"/>
</dbReference>
<feature type="region of interest" description="Disordered" evidence="12">
    <location>
        <begin position="758"/>
        <end position="827"/>
    </location>
</feature>
<dbReference type="STRING" id="1305764.R9P4Z8"/>
<feature type="domain" description="Beta-Casp" evidence="15">
    <location>
        <begin position="304"/>
        <end position="426"/>
    </location>
</feature>
<keyword evidence="13" id="KW-0472">Membrane</keyword>
<keyword evidence="18" id="KW-1185">Reference proteome</keyword>
<dbReference type="PANTHER" id="PTHR11203:SF11">
    <property type="entry name" value="CLEAVAGE AND POLYADENYLATION SPECIFICITY FACTOR SUBUNIT 3"/>
    <property type="match status" value="1"/>
</dbReference>
<dbReference type="InterPro" id="IPR001279">
    <property type="entry name" value="Metallo-B-lactamas"/>
</dbReference>
<comment type="subcellular location">
    <subcellularLocation>
        <location evidence="1">Nucleus</location>
    </subcellularLocation>
</comment>
<evidence type="ECO:0000256" key="11">
    <source>
        <dbReference type="ARBA" id="ARBA00075008"/>
    </source>
</evidence>
<keyword evidence="5" id="KW-0540">Nuclease</keyword>
<sequence>MIVVLQGPATGECRVCRFAVMTLNTFFFLTILVWVQTSLIIDMAPSVVPQSSAGGAALQASADDQLTIEMLGAGQEVGRSCCVLKYKGKTIVCDTGVHPAFTGIAALPFIDELDWSTVDAILITHFHLDHAAALTYIMEKTNFRDGHGKVYMTHPTKAVYRFLMSDFVRISNAGNDDNLFDENEMLASWRQIEAVDFHQDVSIAGGLRFTAYHAGHVLGACMFLIEIAGLRILYTGDFSREEDRHLVQAEIPPVKPDVLICESTYGTQTHEPRLDKEHRFTSQIHHIIKRGGRVLLPVFVLGRAQELLLLLDEYWAAHPELHSVPIYYASALAKKCISVYQTYIHTMNDHIRTRFNRRDNPFVFKHISNLRSLEKFEDRGPCVMMASPGFMQSGVSRELLERWAPDKRNGLIVSGYSVEGTMARNILNEPDDIIGMNGQKIPRRMSVDYISFSAHVDFAQNSRFIDEIKAQHIVLVHGEQNNMSKLRAALQARFTARGSDTKIHTPRNCEPLVLQFRAQRTAKAIGAIAAKPPAQGDVVDGLLISKDFAYTILDPKDLTDFTGLSTSTIVQRQRVALAVSWEMVRWHLQGMYGRLQEGVDAEEGLRTLRIMGSVDVRQSARHELLVEWVSSIANDMVADSIVALLLGIDSAPSSVKMTMHSHSHHHAADGKAEGSEEDTEAEATTDEEALTPKEGGTGLSVHPFSEQGLLEDSEAKAKSSKDDEVRGDAYQLAKMEHMAAFLEAHFGQVEELVIPEAHSSEQVDQVEAEGSVQAESREGKGDDAADTDMQAIKPAPDSDDAVADADVEAEAAAPEASPASPPVSIASLFDGTPRPALRVFLDEAEAVIDVENLVILASSESFRTRVQHLCTLALRSFTSLSDAFHLPQQMGTSLFQGKHSQLASIPEFGDERPAKMIRSS</sequence>
<dbReference type="InterPro" id="IPR050698">
    <property type="entry name" value="MBL"/>
</dbReference>
<dbReference type="SMART" id="SM01098">
    <property type="entry name" value="CPSF73-100_C"/>
    <property type="match status" value="1"/>
</dbReference>
<evidence type="ECO:0000256" key="1">
    <source>
        <dbReference type="ARBA" id="ARBA00004123"/>
    </source>
</evidence>
<proteinExistence type="inferred from homology"/>
<protein>
    <recommendedName>
        <fullName evidence="3">Endoribonuclease YSH1</fullName>
    </recommendedName>
    <alternativeName>
        <fullName evidence="10">Endoribonuclease ysh1</fullName>
    </alternativeName>
    <alternativeName>
        <fullName evidence="9 11">mRNA 3'-end-processing protein YSH1</fullName>
    </alternativeName>
</protein>
<feature type="domain" description="Pre-mRNA 3'-end-processing endonuclease polyadenylation factor C-term" evidence="16">
    <location>
        <begin position="535"/>
        <end position="880"/>
    </location>
</feature>
<keyword evidence="8" id="KW-0539">Nucleus</keyword>
<dbReference type="InterPro" id="IPR021718">
    <property type="entry name" value="CPSF73-100_C"/>
</dbReference>
<dbReference type="eggNOG" id="KOG1137">
    <property type="taxonomic scope" value="Eukaryota"/>
</dbReference>
<organism evidence="17 18">
    <name type="scientific">Pseudozyma hubeiensis (strain SY62)</name>
    <name type="common">Yeast</name>
    <dbReference type="NCBI Taxonomy" id="1305764"/>
    <lineage>
        <taxon>Eukaryota</taxon>
        <taxon>Fungi</taxon>
        <taxon>Dikarya</taxon>
        <taxon>Basidiomycota</taxon>
        <taxon>Ustilaginomycotina</taxon>
        <taxon>Ustilaginomycetes</taxon>
        <taxon>Ustilaginales</taxon>
        <taxon>Ustilaginaceae</taxon>
        <taxon>Pseudozyma</taxon>
    </lineage>
</organism>
<dbReference type="InterPro" id="IPR011108">
    <property type="entry name" value="RMMBL"/>
</dbReference>
<dbReference type="GO" id="GO:0006398">
    <property type="term" value="P:mRNA 3'-end processing by stem-loop binding and cleavage"/>
    <property type="evidence" value="ECO:0007669"/>
    <property type="project" value="TreeGrafter"/>
</dbReference>
<dbReference type="EMBL" id="DF238801">
    <property type="protein sequence ID" value="GAC96518.1"/>
    <property type="molecule type" value="Genomic_DNA"/>
</dbReference>
<evidence type="ECO:0000256" key="13">
    <source>
        <dbReference type="SAM" id="Phobius"/>
    </source>
</evidence>
<comment type="similarity">
    <text evidence="2">Belongs to the metallo-beta-lactamase superfamily. RNA-metabolizing metallo-beta-lactamase-like family. CPSF2/YSH1 subfamily.</text>
</comment>
<dbReference type="RefSeq" id="XP_012190105.1">
    <property type="nucleotide sequence ID" value="XM_012334715.1"/>
</dbReference>
<keyword evidence="13" id="KW-0812">Transmembrane</keyword>
<dbReference type="GO" id="GO:0004521">
    <property type="term" value="F:RNA endonuclease activity"/>
    <property type="evidence" value="ECO:0007669"/>
    <property type="project" value="TreeGrafter"/>
</dbReference>
<evidence type="ECO:0000256" key="3">
    <source>
        <dbReference type="ARBA" id="ARBA00018311"/>
    </source>
</evidence>
<dbReference type="FunFam" id="3.40.50.10890:FF:000001">
    <property type="entry name" value="Cleavage and polyadenylation specificity factor subunit 3"/>
    <property type="match status" value="1"/>
</dbReference>
<evidence type="ECO:0000313" key="17">
    <source>
        <dbReference type="EMBL" id="GAC96518.1"/>
    </source>
</evidence>
<dbReference type="PANTHER" id="PTHR11203">
    <property type="entry name" value="CLEAVAGE AND POLYADENYLATION SPECIFICITY FACTOR FAMILY MEMBER"/>
    <property type="match status" value="1"/>
</dbReference>
<evidence type="ECO:0000313" key="18">
    <source>
        <dbReference type="Proteomes" id="UP000014071"/>
    </source>
</evidence>
<evidence type="ECO:0000256" key="10">
    <source>
        <dbReference type="ARBA" id="ARBA00069466"/>
    </source>
</evidence>
<dbReference type="Gene3D" id="3.60.15.10">
    <property type="entry name" value="Ribonuclease Z/Hydroxyacylglutathione hydrolase-like"/>
    <property type="match status" value="1"/>
</dbReference>
<dbReference type="AlphaFoldDB" id="R9P4Z8"/>
<name>R9P4Z8_PSEHS</name>
<feature type="region of interest" description="Disordered" evidence="12">
    <location>
        <begin position="657"/>
        <end position="703"/>
    </location>
</feature>
<feature type="compositionally biased region" description="Low complexity" evidence="12">
    <location>
        <begin position="810"/>
        <end position="827"/>
    </location>
</feature>
<dbReference type="GO" id="GO:0005847">
    <property type="term" value="C:mRNA cleavage and polyadenylation specificity factor complex"/>
    <property type="evidence" value="ECO:0007669"/>
    <property type="project" value="TreeGrafter"/>
</dbReference>
<dbReference type="CDD" id="cd16292">
    <property type="entry name" value="CPSF3-like_MBL-fold"/>
    <property type="match status" value="1"/>
</dbReference>
<dbReference type="Pfam" id="PF10996">
    <property type="entry name" value="Beta-Casp"/>
    <property type="match status" value="1"/>
</dbReference>
<dbReference type="Pfam" id="PF16661">
    <property type="entry name" value="Lactamase_B_6"/>
    <property type="match status" value="1"/>
</dbReference>
<evidence type="ECO:0000259" key="16">
    <source>
        <dbReference type="SMART" id="SM01098"/>
    </source>
</evidence>